<dbReference type="SMART" id="SM00267">
    <property type="entry name" value="GGDEF"/>
    <property type="match status" value="1"/>
</dbReference>
<dbReference type="GO" id="GO:0043709">
    <property type="term" value="P:cell adhesion involved in single-species biofilm formation"/>
    <property type="evidence" value="ECO:0007669"/>
    <property type="project" value="TreeGrafter"/>
</dbReference>
<reference evidence="4" key="1">
    <citation type="submission" date="2016-08" db="EMBL/GenBank/DDBJ databases">
        <authorList>
            <person name="Seilhamer J.J."/>
        </authorList>
    </citation>
    <scope>NUCLEOTIDE SEQUENCE</scope>
    <source>
        <strain evidence="4">86</strain>
    </source>
</reference>
<dbReference type="InterPro" id="IPR043128">
    <property type="entry name" value="Rev_trsase/Diguanyl_cyclase"/>
</dbReference>
<feature type="transmembrane region" description="Helical" evidence="2">
    <location>
        <begin position="7"/>
        <end position="25"/>
    </location>
</feature>
<dbReference type="GO" id="GO:0005886">
    <property type="term" value="C:plasma membrane"/>
    <property type="evidence" value="ECO:0007669"/>
    <property type="project" value="TreeGrafter"/>
</dbReference>
<protein>
    <submittedName>
        <fullName evidence="4">Putative Diguanylate cyclase</fullName>
    </submittedName>
</protein>
<feature type="domain" description="GGDEF" evidence="3">
    <location>
        <begin position="172"/>
        <end position="304"/>
    </location>
</feature>
<dbReference type="GO" id="GO:0052621">
    <property type="term" value="F:diguanylate cyclase activity"/>
    <property type="evidence" value="ECO:0007669"/>
    <property type="project" value="TreeGrafter"/>
</dbReference>
<name>A0A212LVV2_9FIRM</name>
<dbReference type="CDD" id="cd01949">
    <property type="entry name" value="GGDEF"/>
    <property type="match status" value="1"/>
</dbReference>
<dbReference type="PANTHER" id="PTHR45138">
    <property type="entry name" value="REGULATORY COMPONENTS OF SENSORY TRANSDUCTION SYSTEM"/>
    <property type="match status" value="1"/>
</dbReference>
<keyword evidence="2" id="KW-0472">Membrane</keyword>
<sequence length="323" mass="36341">MRITTKLQILMMLGAVLPVSVIIMIDQVAIGAGIALLVGLLGPYVAEEWLVTRDLQAIRRFCQHVKDGKYLVPIALPNELPAGDDENEFVSVRRDMNWMARAINLRESQLKAVIDELAAARQELLDQKEEMETVNKRLIEMAMTDSLTGLSNRRHFFDHLEQEVCRVNRNRQNISLFMLDVDHFKKVNDTHGHQTGDTVLQAIAAILRNRIRRSDMVARIGGEEFAVLLSDTDSIEAMHLAEQIRISIKNYSFQTCDGQSMKLTCSIGVCGSAGCNTEQLYKYADLALYHAKNSGRDRVAYYDCEAQGQATGEEQENQKGVTH</sequence>
<dbReference type="SUPFAM" id="SSF55073">
    <property type="entry name" value="Nucleotide cyclase"/>
    <property type="match status" value="1"/>
</dbReference>
<evidence type="ECO:0000256" key="2">
    <source>
        <dbReference type="SAM" id="Phobius"/>
    </source>
</evidence>
<dbReference type="RefSeq" id="WP_288184616.1">
    <property type="nucleotide sequence ID" value="NZ_LT608335.1"/>
</dbReference>
<dbReference type="PANTHER" id="PTHR45138:SF9">
    <property type="entry name" value="DIGUANYLATE CYCLASE DGCM-RELATED"/>
    <property type="match status" value="1"/>
</dbReference>
<gene>
    <name evidence="4" type="ORF">KL86SPO_40132</name>
</gene>
<evidence type="ECO:0000259" key="3">
    <source>
        <dbReference type="PROSITE" id="PS50887"/>
    </source>
</evidence>
<evidence type="ECO:0000256" key="1">
    <source>
        <dbReference type="SAM" id="Coils"/>
    </source>
</evidence>
<dbReference type="InterPro" id="IPR050469">
    <property type="entry name" value="Diguanylate_Cyclase"/>
</dbReference>
<proteinExistence type="predicted"/>
<feature type="coiled-coil region" evidence="1">
    <location>
        <begin position="103"/>
        <end position="141"/>
    </location>
</feature>
<dbReference type="InterPro" id="IPR029787">
    <property type="entry name" value="Nucleotide_cyclase"/>
</dbReference>
<dbReference type="Pfam" id="PF00990">
    <property type="entry name" value="GGDEF"/>
    <property type="match status" value="1"/>
</dbReference>
<dbReference type="FunFam" id="3.30.70.270:FF:000001">
    <property type="entry name" value="Diguanylate cyclase domain protein"/>
    <property type="match status" value="1"/>
</dbReference>
<dbReference type="PROSITE" id="PS50887">
    <property type="entry name" value="GGDEF"/>
    <property type="match status" value="1"/>
</dbReference>
<dbReference type="EMBL" id="FMJE01000004">
    <property type="protein sequence ID" value="SCM81648.1"/>
    <property type="molecule type" value="Genomic_DNA"/>
</dbReference>
<keyword evidence="1" id="KW-0175">Coiled coil</keyword>
<evidence type="ECO:0000313" key="4">
    <source>
        <dbReference type="EMBL" id="SCM81648.1"/>
    </source>
</evidence>
<keyword evidence="2" id="KW-0812">Transmembrane</keyword>
<dbReference type="NCBIfam" id="TIGR00254">
    <property type="entry name" value="GGDEF"/>
    <property type="match status" value="1"/>
</dbReference>
<organism evidence="4">
    <name type="scientific">uncultured Sporomusa sp</name>
    <dbReference type="NCBI Taxonomy" id="307249"/>
    <lineage>
        <taxon>Bacteria</taxon>
        <taxon>Bacillati</taxon>
        <taxon>Bacillota</taxon>
        <taxon>Negativicutes</taxon>
        <taxon>Selenomonadales</taxon>
        <taxon>Sporomusaceae</taxon>
        <taxon>Sporomusa</taxon>
        <taxon>environmental samples</taxon>
    </lineage>
</organism>
<dbReference type="AlphaFoldDB" id="A0A212LVV2"/>
<dbReference type="Gene3D" id="3.30.70.270">
    <property type="match status" value="1"/>
</dbReference>
<dbReference type="InterPro" id="IPR000160">
    <property type="entry name" value="GGDEF_dom"/>
</dbReference>
<accession>A0A212LVV2</accession>
<keyword evidence="2" id="KW-1133">Transmembrane helix</keyword>
<dbReference type="GO" id="GO:1902201">
    <property type="term" value="P:negative regulation of bacterial-type flagellum-dependent cell motility"/>
    <property type="evidence" value="ECO:0007669"/>
    <property type="project" value="TreeGrafter"/>
</dbReference>